<organism evidence="2 3">
    <name type="scientific">Tectimicrobiota bacterium</name>
    <dbReference type="NCBI Taxonomy" id="2528274"/>
    <lineage>
        <taxon>Bacteria</taxon>
        <taxon>Pseudomonadati</taxon>
        <taxon>Nitrospinota/Tectimicrobiota group</taxon>
        <taxon>Candidatus Tectimicrobiota</taxon>
    </lineage>
</organism>
<evidence type="ECO:0000259" key="1">
    <source>
        <dbReference type="Pfam" id="PF00111"/>
    </source>
</evidence>
<dbReference type="Pfam" id="PF00111">
    <property type="entry name" value="Fer2"/>
    <property type="match status" value="1"/>
</dbReference>
<sequence length="133" mass="15014">MKLVFQQGNAMPVIDYFGEKKVETDVRTSILETSLRAGIAHTHVCGGNARCSTCRVFILQGLENCAPRNEKEKTLADRRHFDPYIRLACQEAYEQVRDLVQVGKKMSVAIRGKEGRQRLYEIVSLTKIGSETP</sequence>
<dbReference type="AlphaFoldDB" id="A0A932GNM7"/>
<gene>
    <name evidence="2" type="ORF">HYY65_05340</name>
</gene>
<dbReference type="SUPFAM" id="SSF54292">
    <property type="entry name" value="2Fe-2S ferredoxin-like"/>
    <property type="match status" value="1"/>
</dbReference>
<dbReference type="CDD" id="cd00207">
    <property type="entry name" value="fer2"/>
    <property type="match status" value="1"/>
</dbReference>
<evidence type="ECO:0000313" key="3">
    <source>
        <dbReference type="Proteomes" id="UP000741360"/>
    </source>
</evidence>
<dbReference type="Gene3D" id="3.10.20.30">
    <property type="match status" value="1"/>
</dbReference>
<dbReference type="InterPro" id="IPR001041">
    <property type="entry name" value="2Fe-2S_ferredoxin-type"/>
</dbReference>
<dbReference type="GO" id="GO:0051536">
    <property type="term" value="F:iron-sulfur cluster binding"/>
    <property type="evidence" value="ECO:0007669"/>
    <property type="project" value="InterPro"/>
</dbReference>
<accession>A0A932GNM7</accession>
<protein>
    <submittedName>
        <fullName evidence="2">(2Fe-2S)-binding protein</fullName>
    </submittedName>
</protein>
<dbReference type="InterPro" id="IPR012675">
    <property type="entry name" value="Beta-grasp_dom_sf"/>
</dbReference>
<dbReference type="EMBL" id="JACPSX010000094">
    <property type="protein sequence ID" value="MBI3014481.1"/>
    <property type="molecule type" value="Genomic_DNA"/>
</dbReference>
<name>A0A932GNM7_UNCTE</name>
<dbReference type="InterPro" id="IPR036010">
    <property type="entry name" value="2Fe-2S_ferredoxin-like_sf"/>
</dbReference>
<proteinExistence type="predicted"/>
<dbReference type="Proteomes" id="UP000741360">
    <property type="component" value="Unassembled WGS sequence"/>
</dbReference>
<reference evidence="2" key="1">
    <citation type="submission" date="2020-07" db="EMBL/GenBank/DDBJ databases">
        <title>Huge and variable diversity of episymbiotic CPR bacteria and DPANN archaea in groundwater ecosystems.</title>
        <authorList>
            <person name="He C.Y."/>
            <person name="Keren R."/>
            <person name="Whittaker M."/>
            <person name="Farag I.F."/>
            <person name="Doudna J."/>
            <person name="Cate J.H.D."/>
            <person name="Banfield J.F."/>
        </authorList>
    </citation>
    <scope>NUCLEOTIDE SEQUENCE</scope>
    <source>
        <strain evidence="2">NC_groundwater_717_Ag_S-0.2um_59_8</strain>
    </source>
</reference>
<feature type="domain" description="2Fe-2S ferredoxin-type" evidence="1">
    <location>
        <begin position="20"/>
        <end position="90"/>
    </location>
</feature>
<evidence type="ECO:0000313" key="2">
    <source>
        <dbReference type="EMBL" id="MBI3014481.1"/>
    </source>
</evidence>
<comment type="caution">
    <text evidence="2">The sequence shown here is derived from an EMBL/GenBank/DDBJ whole genome shotgun (WGS) entry which is preliminary data.</text>
</comment>